<keyword evidence="2" id="KW-1003">Cell membrane</keyword>
<reference evidence="8" key="1">
    <citation type="submission" date="2021-10" db="EMBL/GenBank/DDBJ databases">
        <title>Anaerobic single-cell dispensing facilitates the cultivation of human gut bacteria.</title>
        <authorList>
            <person name="Afrizal A."/>
        </authorList>
    </citation>
    <scope>NUCLEOTIDE SEQUENCE</scope>
    <source>
        <strain evidence="8">CLA-AA-H272</strain>
    </source>
</reference>
<keyword evidence="4 7" id="KW-1133">Transmembrane helix</keyword>
<feature type="transmembrane region" description="Helical" evidence="7">
    <location>
        <begin position="138"/>
        <end position="158"/>
    </location>
</feature>
<name>A0AAE3ADJ7_9FIRM</name>
<evidence type="ECO:0000256" key="3">
    <source>
        <dbReference type="ARBA" id="ARBA00022692"/>
    </source>
</evidence>
<evidence type="ECO:0000256" key="1">
    <source>
        <dbReference type="ARBA" id="ARBA00004651"/>
    </source>
</evidence>
<evidence type="ECO:0000256" key="4">
    <source>
        <dbReference type="ARBA" id="ARBA00022989"/>
    </source>
</evidence>
<evidence type="ECO:0000256" key="6">
    <source>
        <dbReference type="SAM" id="MobiDB-lite"/>
    </source>
</evidence>
<dbReference type="CDD" id="cd06580">
    <property type="entry name" value="TM_PBP1_transp_TpRbsC_like"/>
    <property type="match status" value="1"/>
</dbReference>
<proteinExistence type="predicted"/>
<feature type="transmembrane region" description="Helical" evidence="7">
    <location>
        <begin position="170"/>
        <end position="189"/>
    </location>
</feature>
<dbReference type="Pfam" id="PF02653">
    <property type="entry name" value="BPD_transp_2"/>
    <property type="match status" value="1"/>
</dbReference>
<feature type="region of interest" description="Disordered" evidence="6">
    <location>
        <begin position="389"/>
        <end position="430"/>
    </location>
</feature>
<evidence type="ECO:0000256" key="5">
    <source>
        <dbReference type="ARBA" id="ARBA00023136"/>
    </source>
</evidence>
<accession>A0AAE3ADJ7</accession>
<dbReference type="AlphaFoldDB" id="A0AAE3ADJ7"/>
<dbReference type="GO" id="GO:0005886">
    <property type="term" value="C:plasma membrane"/>
    <property type="evidence" value="ECO:0007669"/>
    <property type="project" value="UniProtKB-SubCell"/>
</dbReference>
<dbReference type="RefSeq" id="WP_302928413.1">
    <property type="nucleotide sequence ID" value="NZ_JAJEPW010000013.1"/>
</dbReference>
<feature type="transmembrane region" description="Helical" evidence="7">
    <location>
        <begin position="230"/>
        <end position="248"/>
    </location>
</feature>
<dbReference type="InterPro" id="IPR001851">
    <property type="entry name" value="ABC_transp_permease"/>
</dbReference>
<gene>
    <name evidence="8" type="ORF">LKD37_06235</name>
</gene>
<comment type="caution">
    <text evidence="8">The sequence shown here is derived from an EMBL/GenBank/DDBJ whole genome shotgun (WGS) entry which is preliminary data.</text>
</comment>
<keyword evidence="9" id="KW-1185">Reference proteome</keyword>
<evidence type="ECO:0000256" key="2">
    <source>
        <dbReference type="ARBA" id="ARBA00022475"/>
    </source>
</evidence>
<dbReference type="EMBL" id="JAJEPW010000013">
    <property type="protein sequence ID" value="MCC2129118.1"/>
    <property type="molecule type" value="Genomic_DNA"/>
</dbReference>
<dbReference type="Proteomes" id="UP001199319">
    <property type="component" value="Unassembled WGS sequence"/>
</dbReference>
<feature type="transmembrane region" description="Helical" evidence="7">
    <location>
        <begin position="363"/>
        <end position="382"/>
    </location>
</feature>
<evidence type="ECO:0000256" key="7">
    <source>
        <dbReference type="SAM" id="Phobius"/>
    </source>
</evidence>
<feature type="transmembrane region" description="Helical" evidence="7">
    <location>
        <begin position="331"/>
        <end position="351"/>
    </location>
</feature>
<feature type="transmembrane region" description="Helical" evidence="7">
    <location>
        <begin position="304"/>
        <end position="324"/>
    </location>
</feature>
<feature type="transmembrane region" description="Helical" evidence="7">
    <location>
        <begin position="21"/>
        <end position="42"/>
    </location>
</feature>
<protein>
    <submittedName>
        <fullName evidence="8">ABC transporter permease</fullName>
    </submittedName>
</protein>
<dbReference type="PANTHER" id="PTHR47089">
    <property type="entry name" value="ABC TRANSPORTER, PERMEASE PROTEIN"/>
    <property type="match status" value="1"/>
</dbReference>
<keyword evidence="3 7" id="KW-0812">Transmembrane</keyword>
<comment type="subcellular location">
    <subcellularLocation>
        <location evidence="1">Cell membrane</location>
        <topology evidence="1">Multi-pass membrane protein</topology>
    </subcellularLocation>
</comment>
<feature type="transmembrane region" description="Helical" evidence="7">
    <location>
        <begin position="278"/>
        <end position="298"/>
    </location>
</feature>
<feature type="transmembrane region" description="Helical" evidence="7">
    <location>
        <begin position="85"/>
        <end position="103"/>
    </location>
</feature>
<keyword evidence="5 7" id="KW-0472">Membrane</keyword>
<organism evidence="8 9">
    <name type="scientific">Brotocaccenecus cirricatena</name>
    <dbReference type="NCBI Taxonomy" id="3064195"/>
    <lineage>
        <taxon>Bacteria</taxon>
        <taxon>Bacillati</taxon>
        <taxon>Bacillota</taxon>
        <taxon>Clostridia</taxon>
        <taxon>Eubacteriales</taxon>
        <taxon>Oscillospiraceae</taxon>
        <taxon>Brotocaccenecus</taxon>
    </lineage>
</organism>
<evidence type="ECO:0000313" key="9">
    <source>
        <dbReference type="Proteomes" id="UP001199319"/>
    </source>
</evidence>
<sequence length="430" mass="45314">MKKNALAALYEKDGTKKVLSSLISIVAGLLVGGIAVLIVGLFNEKISLSGAWDGIRIIFAGIFSTGRDAAGTLTWGFNAVNLGNMLFRATPLIMTGLSVAVAFKTGLFNIGAPGQYLVSTMVTLMVALSIPSSAVPVGVIWVLAFLAGCLSGALWGAIPGLVKALLNINEVLACIMTNWIAANLVTWMFDISNFKNMVESTKSGYIYKTTFNGVATPKLGLDAIFPGSQVNGGILVAIVIAIAMYILMNKTTLGYELKACGANRHAARYAGIRDKRNIVLSMAIAGALAGAGAALYWLSGNTEFYWSTYQALPAVGFNGIPVALLALNNPIAVIFTGIFMAMLNIVGLQLTNLTAYNEYITDVIISVIVYLSAFSLAIRMMLSRKKKPHAHVEETAAPAADAAPPEEPAEEPTEPAEPAAAQTEEGGDQA</sequence>
<dbReference type="PANTHER" id="PTHR47089:SF1">
    <property type="entry name" value="GUANOSINE ABC TRANSPORTER PERMEASE PROTEIN NUPP"/>
    <property type="match status" value="1"/>
</dbReference>
<dbReference type="GO" id="GO:0022857">
    <property type="term" value="F:transmembrane transporter activity"/>
    <property type="evidence" value="ECO:0007669"/>
    <property type="project" value="InterPro"/>
</dbReference>
<evidence type="ECO:0000313" key="8">
    <source>
        <dbReference type="EMBL" id="MCC2129118.1"/>
    </source>
</evidence>